<dbReference type="InterPro" id="IPR011009">
    <property type="entry name" value="Kinase-like_dom_sf"/>
</dbReference>
<name>A0A8H5LPI8_9AGAR</name>
<evidence type="ECO:0000313" key="1">
    <source>
        <dbReference type="EMBL" id="KAF5364703.1"/>
    </source>
</evidence>
<dbReference type="Pfam" id="PF06293">
    <property type="entry name" value="Kdo"/>
    <property type="match status" value="1"/>
</dbReference>
<protein>
    <recommendedName>
        <fullName evidence="3">Protein kinase domain-containing protein</fullName>
    </recommendedName>
</protein>
<gene>
    <name evidence="1" type="ORF">D9758_005525</name>
</gene>
<organism evidence="1 2">
    <name type="scientific">Tetrapyrgos nigripes</name>
    <dbReference type="NCBI Taxonomy" id="182062"/>
    <lineage>
        <taxon>Eukaryota</taxon>
        <taxon>Fungi</taxon>
        <taxon>Dikarya</taxon>
        <taxon>Basidiomycota</taxon>
        <taxon>Agaricomycotina</taxon>
        <taxon>Agaricomycetes</taxon>
        <taxon>Agaricomycetidae</taxon>
        <taxon>Agaricales</taxon>
        <taxon>Marasmiineae</taxon>
        <taxon>Marasmiaceae</taxon>
        <taxon>Tetrapyrgos</taxon>
    </lineage>
</organism>
<accession>A0A8H5LPI8</accession>
<dbReference type="Gene3D" id="1.10.510.10">
    <property type="entry name" value="Transferase(Phosphotransferase) domain 1"/>
    <property type="match status" value="1"/>
</dbReference>
<dbReference type="EMBL" id="JAACJM010000032">
    <property type="protein sequence ID" value="KAF5364703.1"/>
    <property type="molecule type" value="Genomic_DNA"/>
</dbReference>
<evidence type="ECO:0008006" key="3">
    <source>
        <dbReference type="Google" id="ProtNLM"/>
    </source>
</evidence>
<evidence type="ECO:0000313" key="2">
    <source>
        <dbReference type="Proteomes" id="UP000559256"/>
    </source>
</evidence>
<reference evidence="1 2" key="1">
    <citation type="journal article" date="2020" name="ISME J.">
        <title>Uncovering the hidden diversity of litter-decomposition mechanisms in mushroom-forming fungi.</title>
        <authorList>
            <person name="Floudas D."/>
            <person name="Bentzer J."/>
            <person name="Ahren D."/>
            <person name="Johansson T."/>
            <person name="Persson P."/>
            <person name="Tunlid A."/>
        </authorList>
    </citation>
    <scope>NUCLEOTIDE SEQUENCE [LARGE SCALE GENOMIC DNA]</scope>
    <source>
        <strain evidence="1 2">CBS 291.85</strain>
    </source>
</reference>
<dbReference type="OrthoDB" id="3269050at2759"/>
<sequence>MSDYYQPTSLLSLQLCNASSPLTVEVISAFTPFTMAQVLLVKDNSVSFLKSSFILKVYDPRFYSHRHECKDRQRPWSSSAEAAAAAKRGSKGRNIEFEPHQWPGEDDKEGWEEWYYQNAEMQYHAEVSAYARLTPLQGEGVARCYGTGTLLNLSDRAVSPHFLLLEYIPDALKLDAIDPKSNHVDLALLHSLVETVRQFGLFGVVHTDLNPGNILFSPGKMPTRGVVIDFGESGVREEEDEEEWREIVDQNADVYWVKKRLENQLGVKLSGIRFMHSFTHSSGCLTDRTDLEEN</sequence>
<dbReference type="Proteomes" id="UP000559256">
    <property type="component" value="Unassembled WGS sequence"/>
</dbReference>
<dbReference type="AlphaFoldDB" id="A0A8H5LPI8"/>
<comment type="caution">
    <text evidence="1">The sequence shown here is derived from an EMBL/GenBank/DDBJ whole genome shotgun (WGS) entry which is preliminary data.</text>
</comment>
<keyword evidence="2" id="KW-1185">Reference proteome</keyword>
<dbReference type="SUPFAM" id="SSF56112">
    <property type="entry name" value="Protein kinase-like (PK-like)"/>
    <property type="match status" value="1"/>
</dbReference>
<proteinExistence type="predicted"/>